<accession>A0A835BBH0</accession>
<dbReference type="OrthoDB" id="694706at2759"/>
<dbReference type="SUPFAM" id="SSF81383">
    <property type="entry name" value="F-box domain"/>
    <property type="match status" value="1"/>
</dbReference>
<evidence type="ECO:0000313" key="3">
    <source>
        <dbReference type="Proteomes" id="UP000636709"/>
    </source>
</evidence>
<dbReference type="Pfam" id="PF24523">
    <property type="entry name" value="DUF7595"/>
    <property type="match status" value="1"/>
</dbReference>
<organism evidence="2 3">
    <name type="scientific">Digitaria exilis</name>
    <dbReference type="NCBI Taxonomy" id="1010633"/>
    <lineage>
        <taxon>Eukaryota</taxon>
        <taxon>Viridiplantae</taxon>
        <taxon>Streptophyta</taxon>
        <taxon>Embryophyta</taxon>
        <taxon>Tracheophyta</taxon>
        <taxon>Spermatophyta</taxon>
        <taxon>Magnoliopsida</taxon>
        <taxon>Liliopsida</taxon>
        <taxon>Poales</taxon>
        <taxon>Poaceae</taxon>
        <taxon>PACMAD clade</taxon>
        <taxon>Panicoideae</taxon>
        <taxon>Panicodae</taxon>
        <taxon>Paniceae</taxon>
        <taxon>Anthephorinae</taxon>
        <taxon>Digitaria</taxon>
    </lineage>
</organism>
<dbReference type="SMART" id="SM00256">
    <property type="entry name" value="FBOX"/>
    <property type="match status" value="1"/>
</dbReference>
<dbReference type="EMBL" id="JACEFO010001924">
    <property type="protein sequence ID" value="KAF8693506.1"/>
    <property type="molecule type" value="Genomic_DNA"/>
</dbReference>
<evidence type="ECO:0000313" key="2">
    <source>
        <dbReference type="EMBL" id="KAF8693506.1"/>
    </source>
</evidence>
<dbReference type="InterPro" id="IPR001810">
    <property type="entry name" value="F-box_dom"/>
</dbReference>
<proteinExistence type="predicted"/>
<evidence type="ECO:0000259" key="1">
    <source>
        <dbReference type="SMART" id="SM00256"/>
    </source>
</evidence>
<comment type="caution">
    <text evidence="2">The sequence shown here is derived from an EMBL/GenBank/DDBJ whole genome shotgun (WGS) entry which is preliminary data.</text>
</comment>
<dbReference type="PANTHER" id="PTHR35828:SF28">
    <property type="entry name" value="F-BOX DOMAIN CONTAINING PROTEIN"/>
    <property type="match status" value="1"/>
</dbReference>
<dbReference type="Proteomes" id="UP000636709">
    <property type="component" value="Unassembled WGS sequence"/>
</dbReference>
<dbReference type="PANTHER" id="PTHR35828">
    <property type="entry name" value="OS08G0203800 PROTEIN-RELATED"/>
    <property type="match status" value="1"/>
</dbReference>
<dbReference type="InterPro" id="IPR056016">
    <property type="entry name" value="DUF7595"/>
</dbReference>
<dbReference type="Gene3D" id="1.20.1280.50">
    <property type="match status" value="1"/>
</dbReference>
<name>A0A835BBH0_9POAL</name>
<gene>
    <name evidence="2" type="ORF">HU200_038904</name>
</gene>
<keyword evidence="3" id="KW-1185">Reference proteome</keyword>
<reference evidence="2" key="1">
    <citation type="submission" date="2020-07" db="EMBL/GenBank/DDBJ databases">
        <title>Genome sequence and genetic diversity analysis of an under-domesticated orphan crop, white fonio (Digitaria exilis).</title>
        <authorList>
            <person name="Bennetzen J.L."/>
            <person name="Chen S."/>
            <person name="Ma X."/>
            <person name="Wang X."/>
            <person name="Yssel A.E.J."/>
            <person name="Chaluvadi S.R."/>
            <person name="Johnson M."/>
            <person name="Gangashetty P."/>
            <person name="Hamidou F."/>
            <person name="Sanogo M.D."/>
            <person name="Zwaenepoel A."/>
            <person name="Wallace J."/>
            <person name="Van De Peer Y."/>
            <person name="Van Deynze A."/>
        </authorList>
    </citation>
    <scope>NUCLEOTIDE SEQUENCE</scope>
    <source>
        <tissue evidence="2">Leaves</tissue>
    </source>
</reference>
<dbReference type="InterPro" id="IPR036047">
    <property type="entry name" value="F-box-like_dom_sf"/>
</dbReference>
<sequence length="461" mass="51048">MKSRWFEIAALSGALVVGFHILFQRLKQQRTPDRKGSVLHAQAPDRLLDTEASPPLQLPLDLLLEILARSDPATVARCAATCRLLRRHVADPAFLRRLRAAAAITTSDHRFLIGLLYHRGRSSSHGDMGTRPPPLLKSSSGSLTNAVIASLSGELAGPDDPVASGGGLLVLRRGNKHYPTTTTLRVFDPVAGRGHVLPPRDIWDHLLLVMPDEDEPGALGGGGDINFKVFIADRDLRTQTYSSKAGAWGPVVRGNTTAACLRVPGDYELVQPWSPVVLGNVAHWLYHHGWDPGVYSILALGIIGIGKGQAAWIDVSRECHRRRRDTHREVCRELLLVSTSDDGELALLVWERPLKVSMWTMSSSSSSQRSWTRRVLIDRTAILGSVQPTCHPLWCQRVEFQWFAQGSGTVVFYMNSVGVVLLNLRTLEVRHLQRLPLELFDKVSPLCVYELDMVPLLLSLR</sequence>
<dbReference type="AlphaFoldDB" id="A0A835BBH0"/>
<feature type="domain" description="F-box" evidence="1">
    <location>
        <begin position="58"/>
        <end position="98"/>
    </location>
</feature>
<protein>
    <recommendedName>
        <fullName evidence="1">F-box domain-containing protein</fullName>
    </recommendedName>
</protein>
<dbReference type="Pfam" id="PF12937">
    <property type="entry name" value="F-box-like"/>
    <property type="match status" value="1"/>
</dbReference>